<name>A0A6A5QN28_AMPQU</name>
<dbReference type="EMBL" id="ML979135">
    <property type="protein sequence ID" value="KAF1915904.1"/>
    <property type="molecule type" value="Genomic_DNA"/>
</dbReference>
<proteinExistence type="predicted"/>
<evidence type="ECO:0000313" key="3">
    <source>
        <dbReference type="Proteomes" id="UP000800096"/>
    </source>
</evidence>
<feature type="compositionally biased region" description="Polar residues" evidence="1">
    <location>
        <begin position="1"/>
        <end position="16"/>
    </location>
</feature>
<gene>
    <name evidence="2" type="ORF">BDU57DRAFT_529088</name>
</gene>
<feature type="region of interest" description="Disordered" evidence="1">
    <location>
        <begin position="1"/>
        <end position="24"/>
    </location>
</feature>
<keyword evidence="3" id="KW-1185">Reference proteome</keyword>
<dbReference type="Proteomes" id="UP000800096">
    <property type="component" value="Unassembled WGS sequence"/>
</dbReference>
<organism evidence="2 3">
    <name type="scientific">Ampelomyces quisqualis</name>
    <name type="common">Powdery mildew agent</name>
    <dbReference type="NCBI Taxonomy" id="50730"/>
    <lineage>
        <taxon>Eukaryota</taxon>
        <taxon>Fungi</taxon>
        <taxon>Dikarya</taxon>
        <taxon>Ascomycota</taxon>
        <taxon>Pezizomycotina</taxon>
        <taxon>Dothideomycetes</taxon>
        <taxon>Pleosporomycetidae</taxon>
        <taxon>Pleosporales</taxon>
        <taxon>Pleosporineae</taxon>
        <taxon>Phaeosphaeriaceae</taxon>
        <taxon>Ampelomyces</taxon>
    </lineage>
</organism>
<dbReference type="AlphaFoldDB" id="A0A6A5QN28"/>
<accession>A0A6A5QN28</accession>
<sequence length="142" mass="15521">MEGYMQSTSLIAQSEAPSRRRRSKRRPLRLLKRYCIAAVGSFGTGMVMNGTCQNPDTALCGLNAPHSVLVEFTPWLRINVSDDFAESTNARCFGQCTFEYKAPDDAPTVVIGVCARGQVEGAQFLKVISTKTSPACDKNLPK</sequence>
<evidence type="ECO:0000313" key="2">
    <source>
        <dbReference type="EMBL" id="KAF1915904.1"/>
    </source>
</evidence>
<reference evidence="2" key="1">
    <citation type="journal article" date="2020" name="Stud. Mycol.">
        <title>101 Dothideomycetes genomes: a test case for predicting lifestyles and emergence of pathogens.</title>
        <authorList>
            <person name="Haridas S."/>
            <person name="Albert R."/>
            <person name="Binder M."/>
            <person name="Bloem J."/>
            <person name="Labutti K."/>
            <person name="Salamov A."/>
            <person name="Andreopoulos B."/>
            <person name="Baker S."/>
            <person name="Barry K."/>
            <person name="Bills G."/>
            <person name="Bluhm B."/>
            <person name="Cannon C."/>
            <person name="Castanera R."/>
            <person name="Culley D."/>
            <person name="Daum C."/>
            <person name="Ezra D."/>
            <person name="Gonzalez J."/>
            <person name="Henrissat B."/>
            <person name="Kuo A."/>
            <person name="Liang C."/>
            <person name="Lipzen A."/>
            <person name="Lutzoni F."/>
            <person name="Magnuson J."/>
            <person name="Mondo S."/>
            <person name="Nolan M."/>
            <person name="Ohm R."/>
            <person name="Pangilinan J."/>
            <person name="Park H.-J."/>
            <person name="Ramirez L."/>
            <person name="Alfaro M."/>
            <person name="Sun H."/>
            <person name="Tritt A."/>
            <person name="Yoshinaga Y."/>
            <person name="Zwiers L.-H."/>
            <person name="Turgeon B."/>
            <person name="Goodwin S."/>
            <person name="Spatafora J."/>
            <person name="Crous P."/>
            <person name="Grigoriev I."/>
        </authorList>
    </citation>
    <scope>NUCLEOTIDE SEQUENCE</scope>
    <source>
        <strain evidence="2">HMLAC05119</strain>
    </source>
</reference>
<protein>
    <submittedName>
        <fullName evidence="2">Uncharacterized protein</fullName>
    </submittedName>
</protein>
<evidence type="ECO:0000256" key="1">
    <source>
        <dbReference type="SAM" id="MobiDB-lite"/>
    </source>
</evidence>